<dbReference type="EC" id="6.3.4.13" evidence="4 17"/>
<dbReference type="PROSITE" id="PS00184">
    <property type="entry name" value="GARS"/>
    <property type="match status" value="1"/>
</dbReference>
<dbReference type="GO" id="GO:0009113">
    <property type="term" value="P:purine nucleobase biosynthetic process"/>
    <property type="evidence" value="ECO:0007669"/>
    <property type="project" value="InterPro"/>
</dbReference>
<dbReference type="FunFam" id="3.90.600.10:FF:000001">
    <property type="entry name" value="Trifunctional purine biosynthetic protein adenosine-3"/>
    <property type="match status" value="1"/>
</dbReference>
<keyword evidence="11" id="KW-0460">Magnesium</keyword>
<dbReference type="SUPFAM" id="SSF51246">
    <property type="entry name" value="Rudiment single hybrid motif"/>
    <property type="match status" value="1"/>
</dbReference>
<evidence type="ECO:0000256" key="3">
    <source>
        <dbReference type="ARBA" id="ARBA00005174"/>
    </source>
</evidence>
<dbReference type="Pfam" id="PF01071">
    <property type="entry name" value="GARS_A"/>
    <property type="match status" value="1"/>
</dbReference>
<dbReference type="InterPro" id="IPR020560">
    <property type="entry name" value="PRibGlycinamide_synth_C-dom"/>
</dbReference>
<dbReference type="Gene3D" id="3.30.470.20">
    <property type="entry name" value="ATP-grasp fold, B domain"/>
    <property type="match status" value="1"/>
</dbReference>
<feature type="region of interest" description="Disordered" evidence="19">
    <location>
        <begin position="212"/>
        <end position="235"/>
    </location>
</feature>
<evidence type="ECO:0000313" key="22">
    <source>
        <dbReference type="Proteomes" id="UP000198672"/>
    </source>
</evidence>
<dbReference type="UniPathway" id="UPA00074">
    <property type="reaction ID" value="UER00125"/>
</dbReference>
<dbReference type="SMART" id="SM01210">
    <property type="entry name" value="GARS_C"/>
    <property type="match status" value="1"/>
</dbReference>
<evidence type="ECO:0000256" key="19">
    <source>
        <dbReference type="SAM" id="MobiDB-lite"/>
    </source>
</evidence>
<evidence type="ECO:0000256" key="11">
    <source>
        <dbReference type="ARBA" id="ARBA00022842"/>
    </source>
</evidence>
<evidence type="ECO:0000256" key="6">
    <source>
        <dbReference type="ARBA" id="ARBA00022598"/>
    </source>
</evidence>
<sequence length="434" mass="45153">MKILIVGSGGREHALAWKVAQSPHAERVFVAPGNGGTATESGVENIPLAVTDIAGLVAFAQREAIGLTIIGPEAPLVLGLADALADAGILCFGPCQAAAQLEGSKAFAKDFLQRHGIPTAAYGVFTELAPALAYLQQLGAPVVVKADGLAAGKGVVLAADLATAETAVREMLDGGRFGQAGARVVIEEFLSGEEASFIAMVAGRHILPLASSQDHKARDDGDQGPNTGGMGAYSPAPIVTPEIHDRIMREVMEPTVAGLAAEGVPYLGFLYAGLMIAADGTPNVLEFNCRLGDPETQPLLMRLQSDLVELCLAALAGQLDQTQADWDPRPALGVVLAAGGYPDDYATGAVISGLENPTPPAVKVFQAGTQRVGDTTLTQGGRVLCVTALGERVADAQRLAYQTADTIHWPGVFYRRDIGHRAIARESSGPLERE</sequence>
<dbReference type="InterPro" id="IPR020559">
    <property type="entry name" value="PRibGlycinamide_synth_CS"/>
</dbReference>
<dbReference type="GO" id="GO:0046872">
    <property type="term" value="F:metal ion binding"/>
    <property type="evidence" value="ECO:0007669"/>
    <property type="project" value="UniProtKB-KW"/>
</dbReference>
<comment type="cofactor">
    <cofactor evidence="1">
        <name>Mn(2+)</name>
        <dbReference type="ChEBI" id="CHEBI:29035"/>
    </cofactor>
</comment>
<proteinExistence type="inferred from homology"/>
<dbReference type="FunFam" id="3.30.1490.20:FF:000006">
    <property type="entry name" value="phosphoribosylamine--glycine ligase, chloroplastic-like"/>
    <property type="match status" value="1"/>
</dbReference>
<dbReference type="Pfam" id="PF02843">
    <property type="entry name" value="GARS_C"/>
    <property type="match status" value="1"/>
</dbReference>
<evidence type="ECO:0000313" key="21">
    <source>
        <dbReference type="EMBL" id="SDX70034.1"/>
    </source>
</evidence>
<dbReference type="HAMAP" id="MF_00138">
    <property type="entry name" value="GARS"/>
    <property type="match status" value="1"/>
</dbReference>
<comment type="cofactor">
    <cofactor evidence="2">
        <name>Mg(2+)</name>
        <dbReference type="ChEBI" id="CHEBI:18420"/>
    </cofactor>
</comment>
<evidence type="ECO:0000256" key="17">
    <source>
        <dbReference type="HAMAP-Rule" id="MF_00138"/>
    </source>
</evidence>
<evidence type="ECO:0000256" key="13">
    <source>
        <dbReference type="ARBA" id="ARBA00038345"/>
    </source>
</evidence>
<dbReference type="InterPro" id="IPR037123">
    <property type="entry name" value="PRibGlycinamide_synth_C_sf"/>
</dbReference>
<organism evidence="21 22">
    <name type="scientific">Allochromatium warmingii</name>
    <name type="common">Chromatium warmingii</name>
    <dbReference type="NCBI Taxonomy" id="61595"/>
    <lineage>
        <taxon>Bacteria</taxon>
        <taxon>Pseudomonadati</taxon>
        <taxon>Pseudomonadota</taxon>
        <taxon>Gammaproteobacteria</taxon>
        <taxon>Chromatiales</taxon>
        <taxon>Chromatiaceae</taxon>
        <taxon>Allochromatium</taxon>
    </lineage>
</organism>
<dbReference type="SUPFAM" id="SSF56059">
    <property type="entry name" value="Glutathione synthetase ATP-binding domain-like"/>
    <property type="match status" value="1"/>
</dbReference>
<dbReference type="Pfam" id="PF02844">
    <property type="entry name" value="GARS_N"/>
    <property type="match status" value="1"/>
</dbReference>
<dbReference type="SMART" id="SM01209">
    <property type="entry name" value="GARS_A"/>
    <property type="match status" value="1"/>
</dbReference>
<dbReference type="Proteomes" id="UP000198672">
    <property type="component" value="Unassembled WGS sequence"/>
</dbReference>
<dbReference type="Gene3D" id="3.30.1490.20">
    <property type="entry name" value="ATP-grasp fold, A domain"/>
    <property type="match status" value="1"/>
</dbReference>
<evidence type="ECO:0000259" key="20">
    <source>
        <dbReference type="PROSITE" id="PS50975"/>
    </source>
</evidence>
<keyword evidence="12" id="KW-0464">Manganese</keyword>
<comment type="similarity">
    <text evidence="13 17">Belongs to the GARS family.</text>
</comment>
<dbReference type="FunFam" id="3.30.470.20:FF:000031">
    <property type="entry name" value="Phosphoribosylamine--glycine ligase"/>
    <property type="match status" value="1"/>
</dbReference>
<comment type="pathway">
    <text evidence="3 17">Purine metabolism; IMP biosynthesis via de novo pathway; N(1)-(5-phospho-D-ribosyl)glycinamide from 5-phospho-alpha-D-ribose 1-diphosphate: step 2/2.</text>
</comment>
<dbReference type="InterPro" id="IPR016185">
    <property type="entry name" value="PreATP-grasp_dom_sf"/>
</dbReference>
<dbReference type="GO" id="GO:0004637">
    <property type="term" value="F:phosphoribosylamine-glycine ligase activity"/>
    <property type="evidence" value="ECO:0007669"/>
    <property type="project" value="UniProtKB-UniRule"/>
</dbReference>
<evidence type="ECO:0000256" key="5">
    <source>
        <dbReference type="ARBA" id="ARBA00020605"/>
    </source>
</evidence>
<dbReference type="InterPro" id="IPR020562">
    <property type="entry name" value="PRibGlycinamide_synth_N"/>
</dbReference>
<gene>
    <name evidence="17" type="primary">purD</name>
    <name evidence="21" type="ORF">SAMN05421644_11016</name>
</gene>
<dbReference type="PROSITE" id="PS50975">
    <property type="entry name" value="ATP_GRASP"/>
    <property type="match status" value="1"/>
</dbReference>
<comment type="catalytic activity">
    <reaction evidence="17">
        <text>5-phospho-beta-D-ribosylamine + glycine + ATP = N(1)-(5-phospho-beta-D-ribosyl)glycinamide + ADP + phosphate + H(+)</text>
        <dbReference type="Rhea" id="RHEA:17453"/>
        <dbReference type="ChEBI" id="CHEBI:15378"/>
        <dbReference type="ChEBI" id="CHEBI:30616"/>
        <dbReference type="ChEBI" id="CHEBI:43474"/>
        <dbReference type="ChEBI" id="CHEBI:57305"/>
        <dbReference type="ChEBI" id="CHEBI:58681"/>
        <dbReference type="ChEBI" id="CHEBI:143788"/>
        <dbReference type="ChEBI" id="CHEBI:456216"/>
        <dbReference type="EC" id="6.3.4.13"/>
    </reaction>
</comment>
<evidence type="ECO:0000256" key="18">
    <source>
        <dbReference type="PROSITE-ProRule" id="PRU00409"/>
    </source>
</evidence>
<dbReference type="AlphaFoldDB" id="A0A1H3DWH0"/>
<evidence type="ECO:0000256" key="2">
    <source>
        <dbReference type="ARBA" id="ARBA00001946"/>
    </source>
</evidence>
<protein>
    <recommendedName>
        <fullName evidence="5 17">Phosphoribosylamine--glycine ligase</fullName>
        <ecNumber evidence="4 17">6.3.4.13</ecNumber>
    </recommendedName>
    <alternativeName>
        <fullName evidence="16 17">GARS</fullName>
    </alternativeName>
    <alternativeName>
        <fullName evidence="14 17">Glycinamide ribonucleotide synthetase</fullName>
    </alternativeName>
    <alternativeName>
        <fullName evidence="15 17">Phosphoribosylglycinamide synthetase</fullName>
    </alternativeName>
</protein>
<evidence type="ECO:0000256" key="16">
    <source>
        <dbReference type="ARBA" id="ARBA00079592"/>
    </source>
</evidence>
<evidence type="ECO:0000256" key="9">
    <source>
        <dbReference type="ARBA" id="ARBA00022755"/>
    </source>
</evidence>
<name>A0A1H3DWH0_ALLWA</name>
<keyword evidence="7" id="KW-0479">Metal-binding</keyword>
<dbReference type="OrthoDB" id="9807240at2"/>
<dbReference type="PANTHER" id="PTHR43472">
    <property type="entry name" value="PHOSPHORIBOSYLAMINE--GLYCINE LIGASE"/>
    <property type="match status" value="1"/>
</dbReference>
<dbReference type="STRING" id="61595.SAMN05421644_11016"/>
<evidence type="ECO:0000256" key="7">
    <source>
        <dbReference type="ARBA" id="ARBA00022723"/>
    </source>
</evidence>
<keyword evidence="22" id="KW-1185">Reference proteome</keyword>
<feature type="domain" description="ATP-grasp" evidence="20">
    <location>
        <begin position="109"/>
        <end position="316"/>
    </location>
</feature>
<evidence type="ECO:0000256" key="4">
    <source>
        <dbReference type="ARBA" id="ARBA00013255"/>
    </source>
</evidence>
<dbReference type="InterPro" id="IPR013815">
    <property type="entry name" value="ATP_grasp_subdomain_1"/>
</dbReference>
<dbReference type="EMBL" id="FNOW01000010">
    <property type="protein sequence ID" value="SDX70034.1"/>
    <property type="molecule type" value="Genomic_DNA"/>
</dbReference>
<dbReference type="PANTHER" id="PTHR43472:SF1">
    <property type="entry name" value="PHOSPHORIBOSYLAMINE--GLYCINE LIGASE, CHLOROPLASTIC"/>
    <property type="match status" value="1"/>
</dbReference>
<dbReference type="Gene3D" id="3.90.600.10">
    <property type="entry name" value="Phosphoribosylglycinamide synthetase, C-terminal domain"/>
    <property type="match status" value="1"/>
</dbReference>
<reference evidence="22" key="1">
    <citation type="submission" date="2016-10" db="EMBL/GenBank/DDBJ databases">
        <authorList>
            <person name="Varghese N."/>
            <person name="Submissions S."/>
        </authorList>
    </citation>
    <scope>NUCLEOTIDE SEQUENCE [LARGE SCALE GENOMIC DNA]</scope>
    <source>
        <strain evidence="22">DSM 173</strain>
    </source>
</reference>
<dbReference type="GO" id="GO:0005524">
    <property type="term" value="F:ATP binding"/>
    <property type="evidence" value="ECO:0007669"/>
    <property type="project" value="UniProtKB-UniRule"/>
</dbReference>
<keyword evidence="8 18" id="KW-0547">Nucleotide-binding</keyword>
<keyword evidence="6 17" id="KW-0436">Ligase</keyword>
<keyword evidence="9 17" id="KW-0658">Purine biosynthesis</keyword>
<dbReference type="SUPFAM" id="SSF52440">
    <property type="entry name" value="PreATP-grasp domain"/>
    <property type="match status" value="1"/>
</dbReference>
<evidence type="ECO:0000256" key="12">
    <source>
        <dbReference type="ARBA" id="ARBA00023211"/>
    </source>
</evidence>
<dbReference type="InterPro" id="IPR011761">
    <property type="entry name" value="ATP-grasp"/>
</dbReference>
<evidence type="ECO:0000256" key="14">
    <source>
        <dbReference type="ARBA" id="ARBA00042242"/>
    </source>
</evidence>
<keyword evidence="10 18" id="KW-0067">ATP-binding</keyword>
<dbReference type="InterPro" id="IPR020561">
    <property type="entry name" value="PRibGlycinamid_synth_ATP-grasp"/>
</dbReference>
<dbReference type="InterPro" id="IPR000115">
    <property type="entry name" value="PRibGlycinamide_synth"/>
</dbReference>
<evidence type="ECO:0000256" key="10">
    <source>
        <dbReference type="ARBA" id="ARBA00022840"/>
    </source>
</evidence>
<dbReference type="GO" id="GO:0006189">
    <property type="term" value="P:'de novo' IMP biosynthetic process"/>
    <property type="evidence" value="ECO:0007669"/>
    <property type="project" value="UniProtKB-UniRule"/>
</dbReference>
<evidence type="ECO:0000256" key="1">
    <source>
        <dbReference type="ARBA" id="ARBA00001936"/>
    </source>
</evidence>
<dbReference type="RefSeq" id="WP_091332641.1">
    <property type="nucleotide sequence ID" value="NZ_FNOW01000010.1"/>
</dbReference>
<evidence type="ECO:0000256" key="8">
    <source>
        <dbReference type="ARBA" id="ARBA00022741"/>
    </source>
</evidence>
<accession>A0A1H3DWH0</accession>
<dbReference type="NCBIfam" id="TIGR00877">
    <property type="entry name" value="purD"/>
    <property type="match status" value="1"/>
</dbReference>
<dbReference type="Gene3D" id="3.40.50.20">
    <property type="match status" value="1"/>
</dbReference>
<dbReference type="FunFam" id="3.40.50.20:FF:000006">
    <property type="entry name" value="Phosphoribosylamine--glycine ligase, chloroplastic"/>
    <property type="match status" value="1"/>
</dbReference>
<evidence type="ECO:0000256" key="15">
    <source>
        <dbReference type="ARBA" id="ARBA00042864"/>
    </source>
</evidence>
<dbReference type="InterPro" id="IPR011054">
    <property type="entry name" value="Rudment_hybrid_motif"/>
</dbReference>